<gene>
    <name evidence="1" type="ORF">ENV35_01590</name>
</gene>
<proteinExistence type="predicted"/>
<dbReference type="AlphaFoldDB" id="A0A7C3WV25"/>
<comment type="caution">
    <text evidence="1">The sequence shown here is derived from an EMBL/GenBank/DDBJ whole genome shotgun (WGS) entry which is preliminary data.</text>
</comment>
<organism evidence="1">
    <name type="scientific">Dictyoglomus turgidum</name>
    <dbReference type="NCBI Taxonomy" id="513050"/>
    <lineage>
        <taxon>Bacteria</taxon>
        <taxon>Pseudomonadati</taxon>
        <taxon>Dictyoglomota</taxon>
        <taxon>Dictyoglomia</taxon>
        <taxon>Dictyoglomales</taxon>
        <taxon>Dictyoglomaceae</taxon>
        <taxon>Dictyoglomus</taxon>
    </lineage>
</organism>
<sequence length="501" mass="57839">MNQPVQQNLSPKVFQQGEFVVNPADGKEYQVYQHVPGKGVTLIDPATQQQVMVSEQNSVNLKPSIKTSSHFSVEKIAEEILEKLLNEKLPKVSLSFREVNKEVKNMRKDWNTKRSWLNMRKQLKTFSQMSEDEIATIPTYLKESRQDRAIKELGFNKEAEYSPYKGDLIKEVGRDRKTGIPMRGGDDIEVGLTEFPKDVDKSKNPKGYGELTMEEMDRKFEEERPHFKNEQYLPDYTKKREESTTYLSRSEKNKKIKDLRKDFPEQRYASSIEIALDQIIGGFSKSAQDSDIEELPIQYKEVKKAPKLEEYVEPEVLKEADPNVKTAIDLFKDTQSKIEQIQQEIKKKTEPLQQAIIDATKELNEELVKNVSLLKSCLDMIYQELKKTQDKVAVLEDDVYALVEREKAVAPSATLAQILKKAQEINPKIVEEINKIKALIEGENTKLVLERFLYKYPVSEVQKKKISTSADDSVYEDKMLFDILKETIDIVEKLKDINSKI</sequence>
<evidence type="ECO:0000313" key="1">
    <source>
        <dbReference type="EMBL" id="HGB30553.1"/>
    </source>
</evidence>
<dbReference type="EMBL" id="DTGA01000036">
    <property type="protein sequence ID" value="HGB30553.1"/>
    <property type="molecule type" value="Genomic_DNA"/>
</dbReference>
<reference evidence="1" key="1">
    <citation type="journal article" date="2020" name="mSystems">
        <title>Genome- and Community-Level Interaction Insights into Carbon Utilization and Element Cycling Functions of Hydrothermarchaeota in Hydrothermal Sediment.</title>
        <authorList>
            <person name="Zhou Z."/>
            <person name="Liu Y."/>
            <person name="Xu W."/>
            <person name="Pan J."/>
            <person name="Luo Z.H."/>
            <person name="Li M."/>
        </authorList>
    </citation>
    <scope>NUCLEOTIDE SEQUENCE [LARGE SCALE GENOMIC DNA]</scope>
    <source>
        <strain evidence="1">SpSt-751</strain>
    </source>
</reference>
<accession>A0A7C3WV25</accession>
<name>A0A7C3WV25_9BACT</name>
<protein>
    <submittedName>
        <fullName evidence="1">Uncharacterized protein</fullName>
    </submittedName>
</protein>